<dbReference type="InterPro" id="IPR036869">
    <property type="entry name" value="J_dom_sf"/>
</dbReference>
<keyword evidence="4" id="KW-1133">Transmembrane helix</keyword>
<dbReference type="FunFam" id="1.10.287.110:FF:000001">
    <property type="entry name" value="Import inner membrane translocase subunit tim14"/>
    <property type="match status" value="1"/>
</dbReference>
<keyword evidence="3" id="KW-0999">Mitochondrion inner membrane</keyword>
<keyword evidence="5" id="KW-0811">Translocation</keyword>
<keyword evidence="8" id="KW-0143">Chaperone</keyword>
<evidence type="ECO:0000256" key="12">
    <source>
        <dbReference type="ARBA" id="ARBA00041716"/>
    </source>
</evidence>
<evidence type="ECO:0000256" key="2">
    <source>
        <dbReference type="ARBA" id="ARBA00022692"/>
    </source>
</evidence>
<feature type="domain" description="J" evidence="14">
    <location>
        <begin position="125"/>
        <end position="180"/>
    </location>
</feature>
<keyword evidence="2" id="KW-0812">Transmembrane</keyword>
<evidence type="ECO:0000313" key="15">
    <source>
        <dbReference type="EMBL" id="VUG18211.1"/>
    </source>
</evidence>
<dbReference type="SMART" id="SM00271">
    <property type="entry name" value="DnaJ"/>
    <property type="match status" value="1"/>
</dbReference>
<name>A0A7D9CXP0_DEKBR</name>
<keyword evidence="16" id="KW-1185">Reference proteome</keyword>
<evidence type="ECO:0000259" key="14">
    <source>
        <dbReference type="SMART" id="SM00271"/>
    </source>
</evidence>
<keyword evidence="7" id="KW-0472">Membrane</keyword>
<dbReference type="PANTHER" id="PTHR12763">
    <property type="match status" value="1"/>
</dbReference>
<dbReference type="GO" id="GO:0001671">
    <property type="term" value="F:ATPase activator activity"/>
    <property type="evidence" value="ECO:0007669"/>
    <property type="project" value="UniProtKB-ARBA"/>
</dbReference>
<comment type="subunit">
    <text evidence="13">Heterodimer with PAM16. Component of the PAM complex, at least composed of mtHsp70, MGE1, TIM44, PAM16, PAM17 and PAM18.</text>
</comment>
<evidence type="ECO:0000256" key="4">
    <source>
        <dbReference type="ARBA" id="ARBA00022989"/>
    </source>
</evidence>
<dbReference type="GO" id="GO:0001405">
    <property type="term" value="C:PAM complex, Tim23 associated import motor"/>
    <property type="evidence" value="ECO:0007669"/>
    <property type="project" value="TreeGrafter"/>
</dbReference>
<keyword evidence="6" id="KW-0496">Mitochondrion</keyword>
<gene>
    <name evidence="15" type="primary">PAM18</name>
    <name evidence="15" type="ORF">DEBR0S3_04940G</name>
</gene>
<accession>A0A7D9CXP0</accession>
<evidence type="ECO:0000256" key="7">
    <source>
        <dbReference type="ARBA" id="ARBA00023136"/>
    </source>
</evidence>
<evidence type="ECO:0000256" key="1">
    <source>
        <dbReference type="ARBA" id="ARBA00004434"/>
    </source>
</evidence>
<dbReference type="SUPFAM" id="SSF46565">
    <property type="entry name" value="Chaperone J-domain"/>
    <property type="match status" value="1"/>
</dbReference>
<reference evidence="15 16" key="1">
    <citation type="submission" date="2019-07" db="EMBL/GenBank/DDBJ databases">
        <authorList>
            <person name="Friedrich A."/>
            <person name="Schacherer J."/>
        </authorList>
    </citation>
    <scope>NUCLEOTIDE SEQUENCE [LARGE SCALE GENOMIC DNA]</scope>
</reference>
<dbReference type="EMBL" id="CABFWN010000003">
    <property type="protein sequence ID" value="VUG18211.1"/>
    <property type="molecule type" value="Genomic_DNA"/>
</dbReference>
<dbReference type="Gene3D" id="1.10.287.110">
    <property type="entry name" value="DnaJ domain"/>
    <property type="match status" value="1"/>
</dbReference>
<evidence type="ECO:0000256" key="10">
    <source>
        <dbReference type="ARBA" id="ARBA00038105"/>
    </source>
</evidence>
<evidence type="ECO:0000256" key="13">
    <source>
        <dbReference type="ARBA" id="ARBA00062349"/>
    </source>
</evidence>
<protein>
    <recommendedName>
        <fullName evidence="11">Mitochondrial import inner membrane translocase subunit TIM14</fullName>
    </recommendedName>
    <alternativeName>
        <fullName evidence="12">Presequence translocated-associated motor subunit PAM18</fullName>
    </alternativeName>
</protein>
<dbReference type="GO" id="GO:0030150">
    <property type="term" value="P:protein import into mitochondrial matrix"/>
    <property type="evidence" value="ECO:0007669"/>
    <property type="project" value="TreeGrafter"/>
</dbReference>
<proteinExistence type="inferred from homology"/>
<evidence type="ECO:0000256" key="3">
    <source>
        <dbReference type="ARBA" id="ARBA00022792"/>
    </source>
</evidence>
<dbReference type="AlphaFoldDB" id="A0A7D9CXP0"/>
<evidence type="ECO:0000256" key="6">
    <source>
        <dbReference type="ARBA" id="ARBA00023128"/>
    </source>
</evidence>
<keyword evidence="5" id="KW-0653">Protein transport</keyword>
<dbReference type="InterPro" id="IPR001623">
    <property type="entry name" value="DnaJ_domain"/>
</dbReference>
<evidence type="ECO:0000256" key="5">
    <source>
        <dbReference type="ARBA" id="ARBA00023010"/>
    </source>
</evidence>
<evidence type="ECO:0000256" key="9">
    <source>
        <dbReference type="ARBA" id="ARBA00037395"/>
    </source>
</evidence>
<comment type="function">
    <text evidence="9">Essential component of the PAM complex, a complex required for the translocation of transit peptide-containing proteins from the inner membrane into the mitochondrial matrix in an ATP-dependent manner. In the complex, it is required to stimulate activity of mtHSP70 (SSC1).</text>
</comment>
<dbReference type="Proteomes" id="UP000478008">
    <property type="component" value="Unassembled WGS sequence"/>
</dbReference>
<evidence type="ECO:0000256" key="11">
    <source>
        <dbReference type="ARBA" id="ARBA00040828"/>
    </source>
</evidence>
<keyword evidence="5" id="KW-0813">Transport</keyword>
<evidence type="ECO:0000313" key="16">
    <source>
        <dbReference type="Proteomes" id="UP000478008"/>
    </source>
</evidence>
<evidence type="ECO:0000256" key="8">
    <source>
        <dbReference type="ARBA" id="ARBA00023186"/>
    </source>
</evidence>
<dbReference type="PANTHER" id="PTHR12763:SF28">
    <property type="entry name" value="GEO10507P1-RELATED"/>
    <property type="match status" value="1"/>
</dbReference>
<comment type="similarity">
    <text evidence="10">Belongs to the TIM14 family.</text>
</comment>
<sequence length="182" mass="20496">MQSDTIKLISKKIYIDFANLTIGGKRKMQNITIPTLPVPGDNNNETPKGETIYIHPSQQYKAEPQKSAAERYFNRTTAYMSAHPFVSFLGCFAAAYVVAGAYKNIFGAKGTQFFRGGFDSKMNTKEALRILELKESTLTKSKLKENHRRIMLLNHPDKGGSPYLATKVNEAKDYLMKHALKK</sequence>
<organism evidence="15 16">
    <name type="scientific">Dekkera bruxellensis</name>
    <name type="common">Brettanomyces custersii</name>
    <dbReference type="NCBI Taxonomy" id="5007"/>
    <lineage>
        <taxon>Eukaryota</taxon>
        <taxon>Fungi</taxon>
        <taxon>Dikarya</taxon>
        <taxon>Ascomycota</taxon>
        <taxon>Saccharomycotina</taxon>
        <taxon>Pichiomycetes</taxon>
        <taxon>Pichiales</taxon>
        <taxon>Pichiaceae</taxon>
        <taxon>Brettanomyces</taxon>
    </lineage>
</organism>
<comment type="subcellular location">
    <subcellularLocation>
        <location evidence="1">Mitochondrion inner membrane</location>
        <topology evidence="1">Single-pass membrane protein</topology>
    </subcellularLocation>
</comment>